<dbReference type="Proteomes" id="UP000243459">
    <property type="component" value="Chromosome 1"/>
</dbReference>
<evidence type="ECO:0000313" key="2">
    <source>
        <dbReference type="Proteomes" id="UP000243459"/>
    </source>
</evidence>
<keyword evidence="2" id="KW-1185">Reference proteome</keyword>
<dbReference type="EMBL" id="CM007381">
    <property type="protein sequence ID" value="ONK79162.1"/>
    <property type="molecule type" value="Genomic_DNA"/>
</dbReference>
<protein>
    <submittedName>
        <fullName evidence="1">Uncharacterized protein</fullName>
    </submittedName>
</protein>
<proteinExistence type="predicted"/>
<sequence>MRDEVATRASRTSAAEQALYARVKDTHQAGSVIVRRQAKQKRETRNEVRTDGVQHAFSSAAMSGFRAASIARCAAWSEVGLQSVKSMKYVEEEFVKASGSRGGERRVGLLVEAGRTNGWHGGGSRRFVTVLGQQGKTRQWRWCLAVQRVGGRWERGGCRAADLG</sequence>
<name>A0A5P1FM06_ASPOF</name>
<dbReference type="Gramene" id="ONK79162">
    <property type="protein sequence ID" value="ONK79162"/>
    <property type="gene ID" value="A4U43_C01F3560"/>
</dbReference>
<evidence type="ECO:0000313" key="1">
    <source>
        <dbReference type="EMBL" id="ONK79162.1"/>
    </source>
</evidence>
<accession>A0A5P1FM06</accession>
<organism evidence="1 2">
    <name type="scientific">Asparagus officinalis</name>
    <name type="common">Garden asparagus</name>
    <dbReference type="NCBI Taxonomy" id="4686"/>
    <lineage>
        <taxon>Eukaryota</taxon>
        <taxon>Viridiplantae</taxon>
        <taxon>Streptophyta</taxon>
        <taxon>Embryophyta</taxon>
        <taxon>Tracheophyta</taxon>
        <taxon>Spermatophyta</taxon>
        <taxon>Magnoliopsida</taxon>
        <taxon>Liliopsida</taxon>
        <taxon>Asparagales</taxon>
        <taxon>Asparagaceae</taxon>
        <taxon>Asparagoideae</taxon>
        <taxon>Asparagus</taxon>
    </lineage>
</organism>
<reference evidence="2" key="1">
    <citation type="journal article" date="2017" name="Nat. Commun.">
        <title>The asparagus genome sheds light on the origin and evolution of a young Y chromosome.</title>
        <authorList>
            <person name="Harkess A."/>
            <person name="Zhou J."/>
            <person name="Xu C."/>
            <person name="Bowers J.E."/>
            <person name="Van der Hulst R."/>
            <person name="Ayyampalayam S."/>
            <person name="Mercati F."/>
            <person name="Riccardi P."/>
            <person name="McKain M.R."/>
            <person name="Kakrana A."/>
            <person name="Tang H."/>
            <person name="Ray J."/>
            <person name="Groenendijk J."/>
            <person name="Arikit S."/>
            <person name="Mathioni S.M."/>
            <person name="Nakano M."/>
            <person name="Shan H."/>
            <person name="Telgmann-Rauber A."/>
            <person name="Kanno A."/>
            <person name="Yue Z."/>
            <person name="Chen H."/>
            <person name="Li W."/>
            <person name="Chen Y."/>
            <person name="Xu X."/>
            <person name="Zhang Y."/>
            <person name="Luo S."/>
            <person name="Chen H."/>
            <person name="Gao J."/>
            <person name="Mao Z."/>
            <person name="Pires J.C."/>
            <person name="Luo M."/>
            <person name="Kudrna D."/>
            <person name="Wing R.A."/>
            <person name="Meyers B.C."/>
            <person name="Yi K."/>
            <person name="Kong H."/>
            <person name="Lavrijsen P."/>
            <person name="Sunseri F."/>
            <person name="Falavigna A."/>
            <person name="Ye Y."/>
            <person name="Leebens-Mack J.H."/>
            <person name="Chen G."/>
        </authorList>
    </citation>
    <scope>NUCLEOTIDE SEQUENCE [LARGE SCALE GENOMIC DNA]</scope>
    <source>
        <strain evidence="2">cv. DH0086</strain>
    </source>
</reference>
<gene>
    <name evidence="1" type="ORF">A4U43_C01F3560</name>
</gene>
<dbReference type="AlphaFoldDB" id="A0A5P1FM06"/>